<organism evidence="1">
    <name type="scientific">uncultured Caudovirales phage</name>
    <dbReference type="NCBI Taxonomy" id="2100421"/>
    <lineage>
        <taxon>Viruses</taxon>
        <taxon>Duplodnaviria</taxon>
        <taxon>Heunggongvirae</taxon>
        <taxon>Uroviricota</taxon>
        <taxon>Caudoviricetes</taxon>
        <taxon>Peduoviridae</taxon>
        <taxon>Maltschvirus</taxon>
        <taxon>Maltschvirus maltsch</taxon>
    </lineage>
</organism>
<proteinExistence type="predicted"/>
<protein>
    <submittedName>
        <fullName evidence="1">Uncharacterized protein</fullName>
    </submittedName>
</protein>
<reference evidence="1" key="1">
    <citation type="submission" date="2020-05" db="EMBL/GenBank/DDBJ databases">
        <authorList>
            <person name="Chiriac C."/>
            <person name="Salcher M."/>
            <person name="Ghai R."/>
            <person name="Kavagutti S V."/>
        </authorList>
    </citation>
    <scope>NUCLEOTIDE SEQUENCE</scope>
</reference>
<name>A0A6J5QTJ7_9CAUD</name>
<accession>A0A6J5QTJ7</accession>
<dbReference type="EMBL" id="LR797117">
    <property type="protein sequence ID" value="CAB4187863.1"/>
    <property type="molecule type" value="Genomic_DNA"/>
</dbReference>
<sequence length="41" mass="4835">MRYLNPTNYDCAEDYWDAFETECEREEAARQQADINGDGDE</sequence>
<evidence type="ECO:0000313" key="1">
    <source>
        <dbReference type="EMBL" id="CAB4187863.1"/>
    </source>
</evidence>
<gene>
    <name evidence="1" type="ORF">UFOVP1166_5</name>
</gene>